<organism evidence="12 13">
    <name type="scientific">Elysia marginata</name>
    <dbReference type="NCBI Taxonomy" id="1093978"/>
    <lineage>
        <taxon>Eukaryota</taxon>
        <taxon>Metazoa</taxon>
        <taxon>Spiralia</taxon>
        <taxon>Lophotrochozoa</taxon>
        <taxon>Mollusca</taxon>
        <taxon>Gastropoda</taxon>
        <taxon>Heterobranchia</taxon>
        <taxon>Euthyneura</taxon>
        <taxon>Panpulmonata</taxon>
        <taxon>Sacoglossa</taxon>
        <taxon>Placobranchoidea</taxon>
        <taxon>Plakobranchidae</taxon>
        <taxon>Elysia</taxon>
    </lineage>
</organism>
<accession>A0AAV4IXQ0</accession>
<evidence type="ECO:0000256" key="8">
    <source>
        <dbReference type="ARBA" id="ARBA00023224"/>
    </source>
</evidence>
<comment type="subcellular location">
    <subcellularLocation>
        <location evidence="1">Cell membrane</location>
        <topology evidence="1">Multi-pass membrane protein</topology>
    </subcellularLocation>
</comment>
<feature type="transmembrane region" description="Helical" evidence="10">
    <location>
        <begin position="35"/>
        <end position="58"/>
    </location>
</feature>
<evidence type="ECO:0000313" key="13">
    <source>
        <dbReference type="Proteomes" id="UP000762676"/>
    </source>
</evidence>
<sequence>MPDPLMMNMTNLTFHPSAAVTPLVSYALLNYFAVINLFVFVAPASLLGVFTNIANIIVYTKMGLSESSNVNFLVLSVFDLLYSVASLLMRLLYSPIFWSLSEAPVMMGVSHGLSHGMVVMTCGSAMMTALISTERCVCVVFPLKVKTLLSRQRSLCLMLTIVAYHVAFLLLLYIDTGPPYDLHPKKLSFYYLCLYSIPLVTCFFAVIVNTIFLVLRVKRNQRWRQTKALHNDKTSSKDDKLVRTIISISTMFIICSCPTVAIFFGQVSYPRLRHSDPYFGNFTLLMFAVSGIFNGVSASGNIIFYYRMSSRNGGGGRGSGGGGGGDGHDDDDTQDDDDSDDDGYE</sequence>
<dbReference type="Proteomes" id="UP000762676">
    <property type="component" value="Unassembled WGS sequence"/>
</dbReference>
<feature type="region of interest" description="Disordered" evidence="9">
    <location>
        <begin position="315"/>
        <end position="345"/>
    </location>
</feature>
<feature type="transmembrane region" description="Helical" evidence="10">
    <location>
        <begin position="241"/>
        <end position="264"/>
    </location>
</feature>
<evidence type="ECO:0000256" key="4">
    <source>
        <dbReference type="ARBA" id="ARBA00022989"/>
    </source>
</evidence>
<reference evidence="12 13" key="1">
    <citation type="journal article" date="2021" name="Elife">
        <title>Chloroplast acquisition without the gene transfer in kleptoplastic sea slugs, Plakobranchus ocellatus.</title>
        <authorList>
            <person name="Maeda T."/>
            <person name="Takahashi S."/>
            <person name="Yoshida T."/>
            <person name="Shimamura S."/>
            <person name="Takaki Y."/>
            <person name="Nagai Y."/>
            <person name="Toyoda A."/>
            <person name="Suzuki Y."/>
            <person name="Arimoto A."/>
            <person name="Ishii H."/>
            <person name="Satoh N."/>
            <person name="Nishiyama T."/>
            <person name="Hasebe M."/>
            <person name="Maruyama T."/>
            <person name="Minagawa J."/>
            <person name="Obokata J."/>
            <person name="Shigenobu S."/>
        </authorList>
    </citation>
    <scope>NUCLEOTIDE SEQUENCE [LARGE SCALE GENOMIC DNA]</scope>
</reference>
<proteinExistence type="predicted"/>
<dbReference type="GO" id="GO:0005886">
    <property type="term" value="C:plasma membrane"/>
    <property type="evidence" value="ECO:0007669"/>
    <property type="project" value="UniProtKB-SubCell"/>
</dbReference>
<keyword evidence="7 12" id="KW-0675">Receptor</keyword>
<dbReference type="GO" id="GO:0004930">
    <property type="term" value="F:G protein-coupled receptor activity"/>
    <property type="evidence" value="ECO:0007669"/>
    <property type="project" value="UniProtKB-KW"/>
</dbReference>
<keyword evidence="5" id="KW-0297">G-protein coupled receptor</keyword>
<evidence type="ECO:0000256" key="10">
    <source>
        <dbReference type="SAM" id="Phobius"/>
    </source>
</evidence>
<feature type="domain" description="G-protein coupled receptors family 1 profile" evidence="11">
    <location>
        <begin position="51"/>
        <end position="305"/>
    </location>
</feature>
<feature type="transmembrane region" description="Helical" evidence="10">
    <location>
        <begin position="70"/>
        <end position="93"/>
    </location>
</feature>
<dbReference type="InterPro" id="IPR050569">
    <property type="entry name" value="TAAR"/>
</dbReference>
<feature type="transmembrane region" description="Helical" evidence="10">
    <location>
        <begin position="113"/>
        <end position="133"/>
    </location>
</feature>
<evidence type="ECO:0000256" key="7">
    <source>
        <dbReference type="ARBA" id="ARBA00023170"/>
    </source>
</evidence>
<name>A0AAV4IXQ0_9GAST</name>
<feature type="transmembrane region" description="Helical" evidence="10">
    <location>
        <begin position="284"/>
        <end position="306"/>
    </location>
</feature>
<protein>
    <submittedName>
        <fullName evidence="12">Chemosensory receptor A</fullName>
    </submittedName>
</protein>
<evidence type="ECO:0000256" key="2">
    <source>
        <dbReference type="ARBA" id="ARBA00022475"/>
    </source>
</evidence>
<comment type="caution">
    <text evidence="12">The sequence shown here is derived from an EMBL/GenBank/DDBJ whole genome shotgun (WGS) entry which is preliminary data.</text>
</comment>
<evidence type="ECO:0000256" key="9">
    <source>
        <dbReference type="SAM" id="MobiDB-lite"/>
    </source>
</evidence>
<keyword evidence="4 10" id="KW-1133">Transmembrane helix</keyword>
<feature type="compositionally biased region" description="Acidic residues" evidence="9">
    <location>
        <begin position="328"/>
        <end position="345"/>
    </location>
</feature>
<dbReference type="AlphaFoldDB" id="A0AAV4IXQ0"/>
<gene>
    <name evidence="12" type="ORF">ElyMa_006768600</name>
</gene>
<keyword evidence="6 10" id="KW-0472">Membrane</keyword>
<dbReference type="PANTHER" id="PTHR24249:SF372">
    <property type="entry name" value="G-PROTEIN COUPLED RECEPTORS FAMILY 1 PROFILE DOMAIN-CONTAINING PROTEIN"/>
    <property type="match status" value="1"/>
</dbReference>
<keyword evidence="2" id="KW-1003">Cell membrane</keyword>
<feature type="transmembrane region" description="Helical" evidence="10">
    <location>
        <begin position="189"/>
        <end position="215"/>
    </location>
</feature>
<feature type="compositionally biased region" description="Gly residues" evidence="9">
    <location>
        <begin position="315"/>
        <end position="325"/>
    </location>
</feature>
<dbReference type="PANTHER" id="PTHR24249">
    <property type="entry name" value="HISTAMINE RECEPTOR-RELATED G-PROTEIN COUPLED RECEPTOR"/>
    <property type="match status" value="1"/>
</dbReference>
<dbReference type="PROSITE" id="PS50262">
    <property type="entry name" value="G_PROTEIN_RECEP_F1_2"/>
    <property type="match status" value="1"/>
</dbReference>
<evidence type="ECO:0000256" key="6">
    <source>
        <dbReference type="ARBA" id="ARBA00023136"/>
    </source>
</evidence>
<evidence type="ECO:0000313" key="12">
    <source>
        <dbReference type="EMBL" id="GFS15329.1"/>
    </source>
</evidence>
<keyword evidence="3 10" id="KW-0812">Transmembrane</keyword>
<evidence type="ECO:0000256" key="1">
    <source>
        <dbReference type="ARBA" id="ARBA00004651"/>
    </source>
</evidence>
<dbReference type="EMBL" id="BMAT01013561">
    <property type="protein sequence ID" value="GFS15329.1"/>
    <property type="molecule type" value="Genomic_DNA"/>
</dbReference>
<evidence type="ECO:0000256" key="3">
    <source>
        <dbReference type="ARBA" id="ARBA00022692"/>
    </source>
</evidence>
<dbReference type="InterPro" id="IPR017452">
    <property type="entry name" value="GPCR_Rhodpsn_7TM"/>
</dbReference>
<evidence type="ECO:0000256" key="5">
    <source>
        <dbReference type="ARBA" id="ARBA00023040"/>
    </source>
</evidence>
<keyword evidence="13" id="KW-1185">Reference proteome</keyword>
<keyword evidence="8" id="KW-0807">Transducer</keyword>
<evidence type="ECO:0000259" key="11">
    <source>
        <dbReference type="PROSITE" id="PS50262"/>
    </source>
</evidence>
<feature type="transmembrane region" description="Helical" evidence="10">
    <location>
        <begin position="154"/>
        <end position="174"/>
    </location>
</feature>
<dbReference type="Gene3D" id="1.20.1070.10">
    <property type="entry name" value="Rhodopsin 7-helix transmembrane proteins"/>
    <property type="match status" value="1"/>
</dbReference>
<dbReference type="SUPFAM" id="SSF81321">
    <property type="entry name" value="Family A G protein-coupled receptor-like"/>
    <property type="match status" value="1"/>
</dbReference>